<keyword evidence="4" id="KW-0472">Membrane</keyword>
<dbReference type="SMART" id="SM00342">
    <property type="entry name" value="HTH_ARAC"/>
    <property type="match status" value="1"/>
</dbReference>
<comment type="caution">
    <text evidence="6">The sequence shown here is derived from an EMBL/GenBank/DDBJ whole genome shotgun (WGS) entry which is preliminary data.</text>
</comment>
<dbReference type="InterPro" id="IPR009057">
    <property type="entry name" value="Homeodomain-like_sf"/>
</dbReference>
<keyword evidence="4" id="KW-1133">Transmembrane helix</keyword>
<protein>
    <recommendedName>
        <fullName evidence="5">HTH araC/xylS-type domain-containing protein</fullName>
    </recommendedName>
</protein>
<dbReference type="Pfam" id="PF12833">
    <property type="entry name" value="HTH_18"/>
    <property type="match status" value="1"/>
</dbReference>
<dbReference type="InterPro" id="IPR020449">
    <property type="entry name" value="Tscrpt_reg_AraC-type_HTH"/>
</dbReference>
<sequence length="387" mass="45192">MGASAKIAEMREFLLHVGGFQCLVGALAFIFKKDKYLSDYLASCWLLFLGSGVLLDILRLNGVLDVFSTGNWFVFFPFLIGPLFYLYSKNMMRAHQKLELRDLRHFIAPIIIEFIFNTLYLEPIYRPETFMDQDGFLWLRFVVLFSFIASFYFYGAKVIRQLLQHNRQLDDSFSYKNDYLTLGWLKWVISVFVFSYLTPPFLSMLIRLFSEESLKPSVTHYIHDVGVVIFAYSFSYFGLKQPLIYADYLKMPPEEQEAVEEKQEKLKVPAEKATGLIHRLDQLMTEKGLYLNPELSVQQLANNMEISKAELTEVLNQHLGKNFYTYINEFRLEEVKKQLMNPKNNHLTVIALAHDSGFKSKSSFNAIFKQYTGQTPSDYRKHQMQDI</sequence>
<keyword evidence="1" id="KW-0805">Transcription regulation</keyword>
<dbReference type="EMBL" id="BQKE01000002">
    <property type="protein sequence ID" value="GJM62945.1"/>
    <property type="molecule type" value="Genomic_DNA"/>
</dbReference>
<feature type="transmembrane region" description="Helical" evidence="4">
    <location>
        <begin position="40"/>
        <end position="60"/>
    </location>
</feature>
<dbReference type="InterPro" id="IPR018062">
    <property type="entry name" value="HTH_AraC-typ_CS"/>
</dbReference>
<keyword evidence="7" id="KW-1185">Reference proteome</keyword>
<dbReference type="GO" id="GO:0043565">
    <property type="term" value="F:sequence-specific DNA binding"/>
    <property type="evidence" value="ECO:0007669"/>
    <property type="project" value="InterPro"/>
</dbReference>
<dbReference type="PANTHER" id="PTHR43280">
    <property type="entry name" value="ARAC-FAMILY TRANSCRIPTIONAL REGULATOR"/>
    <property type="match status" value="1"/>
</dbReference>
<proteinExistence type="predicted"/>
<feature type="domain" description="HTH araC/xylS-type" evidence="5">
    <location>
        <begin position="274"/>
        <end position="382"/>
    </location>
</feature>
<dbReference type="InterPro" id="IPR018060">
    <property type="entry name" value="HTH_AraC"/>
</dbReference>
<keyword evidence="2" id="KW-0238">DNA-binding</keyword>
<feature type="transmembrane region" description="Helical" evidence="4">
    <location>
        <begin position="66"/>
        <end position="86"/>
    </location>
</feature>
<evidence type="ECO:0000256" key="2">
    <source>
        <dbReference type="ARBA" id="ARBA00023125"/>
    </source>
</evidence>
<reference evidence="6 7" key="1">
    <citation type="submission" date="2021-12" db="EMBL/GenBank/DDBJ databases">
        <title>Genome sequencing of bacteria with rrn-lacking chromosome and rrn-plasmid.</title>
        <authorList>
            <person name="Anda M."/>
            <person name="Iwasaki W."/>
        </authorList>
    </citation>
    <scope>NUCLEOTIDE SEQUENCE [LARGE SCALE GENOMIC DNA]</scope>
    <source>
        <strain evidence="6 7">NBRC 15940</strain>
    </source>
</reference>
<evidence type="ECO:0000259" key="5">
    <source>
        <dbReference type="PROSITE" id="PS01124"/>
    </source>
</evidence>
<dbReference type="AlphaFoldDB" id="A0AAN4W2T6"/>
<dbReference type="Gene3D" id="1.10.10.60">
    <property type="entry name" value="Homeodomain-like"/>
    <property type="match status" value="2"/>
</dbReference>
<name>A0AAN4W2T6_9BACT</name>
<keyword evidence="3" id="KW-0804">Transcription</keyword>
<accession>A0AAN4W2T6</accession>
<dbReference type="PROSITE" id="PS00041">
    <property type="entry name" value="HTH_ARAC_FAMILY_1"/>
    <property type="match status" value="1"/>
</dbReference>
<dbReference type="PROSITE" id="PS01124">
    <property type="entry name" value="HTH_ARAC_FAMILY_2"/>
    <property type="match status" value="1"/>
</dbReference>
<dbReference type="GO" id="GO:0003700">
    <property type="term" value="F:DNA-binding transcription factor activity"/>
    <property type="evidence" value="ECO:0007669"/>
    <property type="project" value="InterPro"/>
</dbReference>
<evidence type="ECO:0000256" key="4">
    <source>
        <dbReference type="SAM" id="Phobius"/>
    </source>
</evidence>
<organism evidence="6 7">
    <name type="scientific">Persicobacter diffluens</name>
    <dbReference type="NCBI Taxonomy" id="981"/>
    <lineage>
        <taxon>Bacteria</taxon>
        <taxon>Pseudomonadati</taxon>
        <taxon>Bacteroidota</taxon>
        <taxon>Cytophagia</taxon>
        <taxon>Cytophagales</taxon>
        <taxon>Persicobacteraceae</taxon>
        <taxon>Persicobacter</taxon>
    </lineage>
</organism>
<gene>
    <name evidence="6" type="ORF">PEDI_34970</name>
</gene>
<evidence type="ECO:0000313" key="7">
    <source>
        <dbReference type="Proteomes" id="UP001310022"/>
    </source>
</evidence>
<dbReference type="PANTHER" id="PTHR43280:SF29">
    <property type="entry name" value="ARAC-FAMILY TRANSCRIPTIONAL REGULATOR"/>
    <property type="match status" value="1"/>
</dbReference>
<dbReference type="Proteomes" id="UP001310022">
    <property type="component" value="Unassembled WGS sequence"/>
</dbReference>
<evidence type="ECO:0000256" key="1">
    <source>
        <dbReference type="ARBA" id="ARBA00023015"/>
    </source>
</evidence>
<dbReference type="PRINTS" id="PR00032">
    <property type="entry name" value="HTHARAC"/>
</dbReference>
<evidence type="ECO:0000256" key="3">
    <source>
        <dbReference type="ARBA" id="ARBA00023163"/>
    </source>
</evidence>
<evidence type="ECO:0000313" key="6">
    <source>
        <dbReference type="EMBL" id="GJM62945.1"/>
    </source>
</evidence>
<keyword evidence="4" id="KW-0812">Transmembrane</keyword>
<feature type="transmembrane region" description="Helical" evidence="4">
    <location>
        <begin position="137"/>
        <end position="159"/>
    </location>
</feature>
<dbReference type="SUPFAM" id="SSF46689">
    <property type="entry name" value="Homeodomain-like"/>
    <property type="match status" value="1"/>
</dbReference>
<feature type="transmembrane region" description="Helical" evidence="4">
    <location>
        <begin position="13"/>
        <end position="31"/>
    </location>
</feature>
<feature type="transmembrane region" description="Helical" evidence="4">
    <location>
        <begin position="179"/>
        <end position="198"/>
    </location>
</feature>
<feature type="transmembrane region" description="Helical" evidence="4">
    <location>
        <begin position="218"/>
        <end position="239"/>
    </location>
</feature>